<protein>
    <submittedName>
        <fullName evidence="4">NAD-dependent epimerase/dehydratase</fullName>
    </submittedName>
</protein>
<proteinExistence type="inferred from homology"/>
<keyword evidence="1" id="KW-0560">Oxidoreductase</keyword>
<dbReference type="VEuPathDB" id="FungiDB:PEXP_107750"/>
<evidence type="ECO:0000259" key="3">
    <source>
        <dbReference type="Pfam" id="PF01370"/>
    </source>
</evidence>
<evidence type="ECO:0000313" key="4">
    <source>
        <dbReference type="EMBL" id="KGO52101.1"/>
    </source>
</evidence>
<accession>A0A0A2IFE1</accession>
<evidence type="ECO:0000256" key="1">
    <source>
        <dbReference type="ARBA" id="ARBA00023002"/>
    </source>
</evidence>
<organism evidence="4 5">
    <name type="scientific">Penicillium expansum</name>
    <name type="common">Blue mold rot fungus</name>
    <dbReference type="NCBI Taxonomy" id="27334"/>
    <lineage>
        <taxon>Eukaryota</taxon>
        <taxon>Fungi</taxon>
        <taxon>Dikarya</taxon>
        <taxon>Ascomycota</taxon>
        <taxon>Pezizomycotina</taxon>
        <taxon>Eurotiomycetes</taxon>
        <taxon>Eurotiomycetidae</taxon>
        <taxon>Eurotiales</taxon>
        <taxon>Aspergillaceae</taxon>
        <taxon>Penicillium</taxon>
    </lineage>
</organism>
<keyword evidence="5" id="KW-1185">Reference proteome</keyword>
<dbReference type="PANTHER" id="PTHR10366">
    <property type="entry name" value="NAD DEPENDENT EPIMERASE/DEHYDRATASE"/>
    <property type="match status" value="1"/>
</dbReference>
<name>A0A0A2IFE1_PENEN</name>
<dbReference type="InterPro" id="IPR036291">
    <property type="entry name" value="NAD(P)-bd_dom_sf"/>
</dbReference>
<dbReference type="EMBL" id="JQFZ01000274">
    <property type="protein sequence ID" value="KGO52101.1"/>
    <property type="molecule type" value="Genomic_DNA"/>
</dbReference>
<evidence type="ECO:0000313" key="5">
    <source>
        <dbReference type="Proteomes" id="UP000030143"/>
    </source>
</evidence>
<comment type="caution">
    <text evidence="4">The sequence shown here is derived from an EMBL/GenBank/DDBJ whole genome shotgun (WGS) entry which is preliminary data.</text>
</comment>
<comment type="similarity">
    <text evidence="2">Belongs to the NAD(P)-dependent epimerase/dehydratase family. Dihydroflavonol-4-reductase subfamily.</text>
</comment>
<reference evidence="4 5" key="1">
    <citation type="journal article" date="2015" name="Mol. Plant Microbe Interact.">
        <title>Genome, transcriptome, and functional analyses of Penicillium expansum provide new insights into secondary metabolism and pathogenicity.</title>
        <authorList>
            <person name="Ballester A.R."/>
            <person name="Marcet-Houben M."/>
            <person name="Levin E."/>
            <person name="Sela N."/>
            <person name="Selma-Lazaro C."/>
            <person name="Carmona L."/>
            <person name="Wisniewski M."/>
            <person name="Droby S."/>
            <person name="Gonzalez-Candelas L."/>
            <person name="Gabaldon T."/>
        </authorList>
    </citation>
    <scope>NUCLEOTIDE SEQUENCE [LARGE SCALE GENOMIC DNA]</scope>
    <source>
        <strain evidence="4 5">MD-8</strain>
    </source>
</reference>
<dbReference type="Gene3D" id="3.40.50.720">
    <property type="entry name" value="NAD(P)-binding Rossmann-like Domain"/>
    <property type="match status" value="1"/>
</dbReference>
<dbReference type="Proteomes" id="UP000030143">
    <property type="component" value="Unassembled WGS sequence"/>
</dbReference>
<dbReference type="GeneID" id="27683449"/>
<gene>
    <name evidence="4" type="ORF">PEX2_107600</name>
</gene>
<dbReference type="HOGENOM" id="CLU_007383_9_2_1"/>
<evidence type="ECO:0000256" key="2">
    <source>
        <dbReference type="ARBA" id="ARBA00023445"/>
    </source>
</evidence>
<feature type="domain" description="NAD-dependent epimerase/dehydratase" evidence="3">
    <location>
        <begin position="11"/>
        <end position="262"/>
    </location>
</feature>
<dbReference type="PhylomeDB" id="A0A0A2IFE1"/>
<dbReference type="OrthoDB" id="2735536at2759"/>
<dbReference type="InterPro" id="IPR001509">
    <property type="entry name" value="Epimerase_deHydtase"/>
</dbReference>
<dbReference type="InterPro" id="IPR050425">
    <property type="entry name" value="NAD(P)_dehydrat-like"/>
</dbReference>
<dbReference type="PANTHER" id="PTHR10366:SF562">
    <property type="entry name" value="ALDEHYDE REDUCTASE II (AFU_ORTHOLOGUE AFUA_1G11360)"/>
    <property type="match status" value="1"/>
</dbReference>
<dbReference type="GO" id="GO:0016616">
    <property type="term" value="F:oxidoreductase activity, acting on the CH-OH group of donors, NAD or NADP as acceptor"/>
    <property type="evidence" value="ECO:0007669"/>
    <property type="project" value="TreeGrafter"/>
</dbReference>
<dbReference type="RefSeq" id="XP_016594870.1">
    <property type="nucleotide sequence ID" value="XM_016748028.1"/>
</dbReference>
<sequence length="336" mass="36328">MASTLPSGSTVLVTGITGYIGSHVADQLLQAGFKVRGTVRNVEKAAGLLKHWESKFGAGQVELVVVQNISEPGAFDEAVKGVSGIAHVASNVSFNPDPNIVVTEVVSSAHSILDSAMQSPSVKSFVYTASTTALGPAVFNVAQKLDETSYNEEAVENAWAPPPYTMDRALSVYAASKTQAEQAVFKYATENKAPFVVSSVVLGVNFGKILDPSIPSSSGDLVKQIFNGNSEWAKTVEYQWFVDVQDSARLHVAALTNPDVKNERIIAYGEHFTWNEVLKHLRELRPNHQWVDDFTDPSQKDISEISNGRGLALLQALGRPGWTSLEDSLKLNLEAV</sequence>
<dbReference type="STRING" id="27334.A0A0A2IFE1"/>
<dbReference type="Pfam" id="PF01370">
    <property type="entry name" value="Epimerase"/>
    <property type="match status" value="1"/>
</dbReference>
<dbReference type="SUPFAM" id="SSF51735">
    <property type="entry name" value="NAD(P)-binding Rossmann-fold domains"/>
    <property type="match status" value="1"/>
</dbReference>
<dbReference type="AlphaFoldDB" id="A0A0A2IFE1"/>